<name>A0A6C0DU00_9ZZZZ</name>
<reference evidence="1" key="1">
    <citation type="journal article" date="2020" name="Nature">
        <title>Giant virus diversity and host interactions through global metagenomics.</title>
        <authorList>
            <person name="Schulz F."/>
            <person name="Roux S."/>
            <person name="Paez-Espino D."/>
            <person name="Jungbluth S."/>
            <person name="Walsh D.A."/>
            <person name="Denef V.J."/>
            <person name="McMahon K.D."/>
            <person name="Konstantinidis K.T."/>
            <person name="Eloe-Fadrosh E.A."/>
            <person name="Kyrpides N.C."/>
            <person name="Woyke T."/>
        </authorList>
    </citation>
    <scope>NUCLEOTIDE SEQUENCE</scope>
    <source>
        <strain evidence="1">GVMAG-M-3300023174-60</strain>
    </source>
</reference>
<protein>
    <submittedName>
        <fullName evidence="1">Uncharacterized protein</fullName>
    </submittedName>
</protein>
<evidence type="ECO:0000313" key="1">
    <source>
        <dbReference type="EMBL" id="QHT20436.1"/>
    </source>
</evidence>
<organism evidence="1">
    <name type="scientific">viral metagenome</name>
    <dbReference type="NCBI Taxonomy" id="1070528"/>
    <lineage>
        <taxon>unclassified sequences</taxon>
        <taxon>metagenomes</taxon>
        <taxon>organismal metagenomes</taxon>
    </lineage>
</organism>
<accession>A0A6C0DU00</accession>
<dbReference type="AlphaFoldDB" id="A0A6C0DU00"/>
<dbReference type="EMBL" id="MN739677">
    <property type="protein sequence ID" value="QHT20436.1"/>
    <property type="molecule type" value="Genomic_DNA"/>
</dbReference>
<sequence>MWLLSASILLFIVVIGLIVYANWPASGTSCGGGCGGGCSSCQQKPCDRCQKPKSRCGCQQPQGGCPFC</sequence>
<proteinExistence type="predicted"/>